<dbReference type="Gene3D" id="1.10.720.160">
    <property type="match status" value="1"/>
</dbReference>
<dbReference type="EMBL" id="PTRA01000003">
    <property type="protein sequence ID" value="PQA56232.1"/>
    <property type="molecule type" value="Genomic_DNA"/>
</dbReference>
<dbReference type="InterPro" id="IPR043129">
    <property type="entry name" value="ATPase_NBD"/>
</dbReference>
<reference evidence="2" key="1">
    <citation type="submission" date="2018-02" db="EMBL/GenBank/DDBJ databases">
        <title>Genome sequencing of Solimonas sp. HR-BB.</title>
        <authorList>
            <person name="Lee Y."/>
            <person name="Jeon C.O."/>
        </authorList>
    </citation>
    <scope>NUCLEOTIDE SEQUENCE [LARGE SCALE GENOMIC DNA]</scope>
    <source>
        <strain evidence="2">HR-U</strain>
    </source>
</reference>
<accession>A0A2S7IIX7</accession>
<organism evidence="1 2">
    <name type="scientific">Siphonobacter curvatus</name>
    <dbReference type="NCBI Taxonomy" id="2094562"/>
    <lineage>
        <taxon>Bacteria</taxon>
        <taxon>Pseudomonadati</taxon>
        <taxon>Bacteroidota</taxon>
        <taxon>Cytophagia</taxon>
        <taxon>Cytophagales</taxon>
        <taxon>Cytophagaceae</taxon>
        <taxon>Siphonobacter</taxon>
    </lineage>
</organism>
<dbReference type="AlphaFoldDB" id="A0A2S7IIX7"/>
<comment type="caution">
    <text evidence="1">The sequence shown here is derived from an EMBL/GenBank/DDBJ whole genome shotgun (WGS) entry which is preliminary data.</text>
</comment>
<evidence type="ECO:0000313" key="2">
    <source>
        <dbReference type="Proteomes" id="UP000239590"/>
    </source>
</evidence>
<dbReference type="CDD" id="cd24079">
    <property type="entry name" value="ASKHA_NBD_PG1100-like"/>
    <property type="match status" value="1"/>
</dbReference>
<dbReference type="Proteomes" id="UP000239590">
    <property type="component" value="Unassembled WGS sequence"/>
</dbReference>
<dbReference type="RefSeq" id="WP_104714772.1">
    <property type="nucleotide sequence ID" value="NZ_PTRA01000003.1"/>
</dbReference>
<dbReference type="OrthoDB" id="871343at2"/>
<dbReference type="InterPro" id="IPR052519">
    <property type="entry name" value="Euk-type_GlcNAc_Kinase"/>
</dbReference>
<keyword evidence="1" id="KW-0418">Kinase</keyword>
<proteinExistence type="predicted"/>
<evidence type="ECO:0000313" key="1">
    <source>
        <dbReference type="EMBL" id="PQA56232.1"/>
    </source>
</evidence>
<dbReference type="PANTHER" id="PTHR43190">
    <property type="entry name" value="N-ACETYL-D-GLUCOSAMINE KINASE"/>
    <property type="match status" value="1"/>
</dbReference>
<sequence length="281" mass="31219">MQLIADSGSTKTDWRMLAADGSVSQARTVGFNPFYQTSEEISKELSLSLKPKVTEPITEIFFYGAGVSGPEKAAIIQAGLSAVFPEATHIEAHSDMLGAARALCGRDAGIACILGTGSNTCQVANGDIQYKVDTLGFWLGDEGSGGYLGKTLVQAYLHRELPEELKLKFEKRYPTVNRDTVLENAYQKPFPNRYFAGFSKFLFDNRTHPFAYQLAADAFRLFFDKYILKYPDYASYRVHLTGSVAFYYSDIIRRIAREKGVTIGVIMETPIAGLTLYHQPE</sequence>
<dbReference type="Gene3D" id="3.30.420.40">
    <property type="match status" value="2"/>
</dbReference>
<gene>
    <name evidence="1" type="ORF">C5O19_17960</name>
</gene>
<protein>
    <submittedName>
        <fullName evidence="1">N-acetylglucosamine kinase</fullName>
    </submittedName>
</protein>
<dbReference type="SUPFAM" id="SSF53067">
    <property type="entry name" value="Actin-like ATPase domain"/>
    <property type="match status" value="2"/>
</dbReference>
<dbReference type="GO" id="GO:0016301">
    <property type="term" value="F:kinase activity"/>
    <property type="evidence" value="ECO:0007669"/>
    <property type="project" value="UniProtKB-KW"/>
</dbReference>
<dbReference type="PANTHER" id="PTHR43190:SF3">
    <property type="entry name" value="N-ACETYL-D-GLUCOSAMINE KINASE"/>
    <property type="match status" value="1"/>
</dbReference>
<name>A0A2S7IIX7_9BACT</name>
<keyword evidence="1" id="KW-0808">Transferase</keyword>
<keyword evidence="2" id="KW-1185">Reference proteome</keyword>